<keyword evidence="2" id="KW-1185">Reference proteome</keyword>
<evidence type="ECO:0000313" key="1">
    <source>
        <dbReference type="EMBL" id="KAK9831041.1"/>
    </source>
</evidence>
<protein>
    <submittedName>
        <fullName evidence="1">Uncharacterized protein</fullName>
    </submittedName>
</protein>
<gene>
    <name evidence="1" type="ORF">WJX74_000898</name>
</gene>
<dbReference type="Proteomes" id="UP001438707">
    <property type="component" value="Unassembled WGS sequence"/>
</dbReference>
<accession>A0AAW1RCL4</accession>
<comment type="caution">
    <text evidence="1">The sequence shown here is derived from an EMBL/GenBank/DDBJ whole genome shotgun (WGS) entry which is preliminary data.</text>
</comment>
<sequence>MSGEDAAESAASHAAMFSCTVTLPWGRSPPKMGLDAEAAGPTLGRVDLWEAENEDASSGTSDARLASPDWASCCLEGRVKGRRLPLGAS</sequence>
<reference evidence="1 2" key="1">
    <citation type="journal article" date="2024" name="Nat. Commun.">
        <title>Phylogenomics reveals the evolutionary origins of lichenization in chlorophyte algae.</title>
        <authorList>
            <person name="Puginier C."/>
            <person name="Libourel C."/>
            <person name="Otte J."/>
            <person name="Skaloud P."/>
            <person name="Haon M."/>
            <person name="Grisel S."/>
            <person name="Petersen M."/>
            <person name="Berrin J.G."/>
            <person name="Delaux P.M."/>
            <person name="Dal Grande F."/>
            <person name="Keller J."/>
        </authorList>
    </citation>
    <scope>NUCLEOTIDE SEQUENCE [LARGE SCALE GENOMIC DNA]</scope>
    <source>
        <strain evidence="1 2">SAG 2145</strain>
    </source>
</reference>
<organism evidence="1 2">
    <name type="scientific">Apatococcus lobatus</name>
    <dbReference type="NCBI Taxonomy" id="904363"/>
    <lineage>
        <taxon>Eukaryota</taxon>
        <taxon>Viridiplantae</taxon>
        <taxon>Chlorophyta</taxon>
        <taxon>core chlorophytes</taxon>
        <taxon>Trebouxiophyceae</taxon>
        <taxon>Chlorellales</taxon>
        <taxon>Chlorellaceae</taxon>
        <taxon>Apatococcus</taxon>
    </lineage>
</organism>
<name>A0AAW1RCL4_9CHLO</name>
<proteinExistence type="predicted"/>
<dbReference type="EMBL" id="JALJOS010000014">
    <property type="protein sequence ID" value="KAK9831041.1"/>
    <property type="molecule type" value="Genomic_DNA"/>
</dbReference>
<dbReference type="AlphaFoldDB" id="A0AAW1RCL4"/>
<evidence type="ECO:0000313" key="2">
    <source>
        <dbReference type="Proteomes" id="UP001438707"/>
    </source>
</evidence>